<evidence type="ECO:0000313" key="3">
    <source>
        <dbReference type="Proteomes" id="UP000054804"/>
    </source>
</evidence>
<name>A0A0W7X4U3_9ACTN</name>
<keyword evidence="3" id="KW-1185">Reference proteome</keyword>
<feature type="region of interest" description="Disordered" evidence="1">
    <location>
        <begin position="358"/>
        <end position="388"/>
    </location>
</feature>
<protein>
    <submittedName>
        <fullName evidence="2">Uncharacterized protein</fullName>
    </submittedName>
</protein>
<sequence>MPFVVIPDTPSVLITVTDETLHEVAHGMGTIETTVAPGIYRIEQRFAGAVSSRFVEVGEDARTERLALPRIAAPEPVERTVTAQAAHREAALRWSRKSTHRRGEPSLMVLLRTLRRGWRLDPYALEVTAADGGAVDGGEDGWQVDPQQGWAAWSGRVQPGGYRLRRRGPAGDGLPLAQALWVSRGWSTLVFVSSGPHGPQPQHATVEMTPLGTGWSPADETLSLAREAAFSGLRQGLDLTSDQQLFPMLDSERIDPFLGIVGAHAMLLDHRPDLRRVDELVRRLAPHVPGHPDVAALRTLLEGPSAQVASPPMLAASCRLLIRADGTDPGVIKDGSPAEQAAEHLVGRGVWTTWLEEERRPVSADRGGPGTWGAGEHTSGSRPPVADAASRVQAYVREIADLTGKPVDEVLRDVSRDELCRRTGLPHKPVERAIEQLRKAEAEPEPGPGREPREPERAPE</sequence>
<feature type="region of interest" description="Disordered" evidence="1">
    <location>
        <begin position="422"/>
        <end position="460"/>
    </location>
</feature>
<comment type="caution">
    <text evidence="2">The sequence shown here is derived from an EMBL/GenBank/DDBJ whole genome shotgun (WGS) entry which is preliminary data.</text>
</comment>
<organism evidence="2 3">
    <name type="scientific">Streptomyces silvensis</name>
    <dbReference type="NCBI Taxonomy" id="1765722"/>
    <lineage>
        <taxon>Bacteria</taxon>
        <taxon>Bacillati</taxon>
        <taxon>Actinomycetota</taxon>
        <taxon>Actinomycetes</taxon>
        <taxon>Kitasatosporales</taxon>
        <taxon>Streptomycetaceae</taxon>
        <taxon>Streptomyces</taxon>
    </lineage>
</organism>
<reference evidence="2 3" key="1">
    <citation type="submission" date="2015-12" db="EMBL/GenBank/DDBJ databases">
        <title>Draft genome sequence of Streptomyces silvensis ATCC 53525, a producer of novel hormone antagonists.</title>
        <authorList>
            <person name="Johnston C.W."/>
            <person name="Li Y."/>
            <person name="Magarvey N.A."/>
        </authorList>
    </citation>
    <scope>NUCLEOTIDE SEQUENCE [LARGE SCALE GENOMIC DNA]</scope>
    <source>
        <strain evidence="2 3">ATCC 53525</strain>
    </source>
</reference>
<evidence type="ECO:0000313" key="2">
    <source>
        <dbReference type="EMBL" id="KUF17942.1"/>
    </source>
</evidence>
<dbReference type="AlphaFoldDB" id="A0A0W7X4U3"/>
<dbReference type="EMBL" id="LOCL01000032">
    <property type="protein sequence ID" value="KUF17942.1"/>
    <property type="molecule type" value="Genomic_DNA"/>
</dbReference>
<feature type="compositionally biased region" description="Basic and acidic residues" evidence="1">
    <location>
        <begin position="428"/>
        <end position="460"/>
    </location>
</feature>
<dbReference type="Proteomes" id="UP000054804">
    <property type="component" value="Unassembled WGS sequence"/>
</dbReference>
<proteinExistence type="predicted"/>
<gene>
    <name evidence="2" type="ORF">AT728_19970</name>
</gene>
<evidence type="ECO:0000256" key="1">
    <source>
        <dbReference type="SAM" id="MobiDB-lite"/>
    </source>
</evidence>
<dbReference type="STRING" id="1765722.AT728_19970"/>
<accession>A0A0W7X4U3</accession>